<dbReference type="Pfam" id="PF02585">
    <property type="entry name" value="PIG-L"/>
    <property type="match status" value="1"/>
</dbReference>
<dbReference type="InterPro" id="IPR003737">
    <property type="entry name" value="GlcNAc_PI_deacetylase-related"/>
</dbReference>
<dbReference type="AlphaFoldDB" id="A0A9X2TFP4"/>
<comment type="caution">
    <text evidence="1">The sequence shown here is derived from an EMBL/GenBank/DDBJ whole genome shotgun (WGS) entry which is preliminary data.</text>
</comment>
<evidence type="ECO:0000313" key="1">
    <source>
        <dbReference type="EMBL" id="MCS3679259.1"/>
    </source>
</evidence>
<dbReference type="PANTHER" id="PTHR12993">
    <property type="entry name" value="N-ACETYLGLUCOSAMINYL-PHOSPHATIDYLINOSITOL DE-N-ACETYLASE-RELATED"/>
    <property type="match status" value="1"/>
</dbReference>
<dbReference type="EMBL" id="JANUAU010000015">
    <property type="protein sequence ID" value="MCS3679259.1"/>
    <property type="molecule type" value="Genomic_DNA"/>
</dbReference>
<dbReference type="GO" id="GO:0016811">
    <property type="term" value="F:hydrolase activity, acting on carbon-nitrogen (but not peptide) bonds, in linear amides"/>
    <property type="evidence" value="ECO:0007669"/>
    <property type="project" value="TreeGrafter"/>
</dbReference>
<reference evidence="1" key="1">
    <citation type="submission" date="2022-08" db="EMBL/GenBank/DDBJ databases">
        <title>Genomic Encyclopedia of Type Strains, Phase V (KMG-V): Genome sequencing to study the core and pangenomes of soil and plant-associated prokaryotes.</title>
        <authorList>
            <person name="Whitman W."/>
        </authorList>
    </citation>
    <scope>NUCLEOTIDE SEQUENCE</scope>
    <source>
        <strain evidence="1">0</strain>
    </source>
</reference>
<organism evidence="1 2">
    <name type="scientific">Salinibacter ruber</name>
    <dbReference type="NCBI Taxonomy" id="146919"/>
    <lineage>
        <taxon>Bacteria</taxon>
        <taxon>Pseudomonadati</taxon>
        <taxon>Rhodothermota</taxon>
        <taxon>Rhodothermia</taxon>
        <taxon>Rhodothermales</taxon>
        <taxon>Salinibacteraceae</taxon>
        <taxon>Salinibacter</taxon>
    </lineage>
</organism>
<dbReference type="SUPFAM" id="SSF102588">
    <property type="entry name" value="LmbE-like"/>
    <property type="match status" value="1"/>
</dbReference>
<evidence type="ECO:0000313" key="2">
    <source>
        <dbReference type="Proteomes" id="UP001155027"/>
    </source>
</evidence>
<sequence>MPAYATRLLTGVFLSFFLFAFHTDVRAQAPSESVRVLFIGAHPDDVDLKAGGTAALLAKEGHAVKFVSLTNGDAGHYNMGGGMLAKRRRAEAKEAARRLRIDEYEVLHYHDGELMPTLEVRRDVIRLIREWDADVVVGHRPNDYHPDHRYAGRVVQDAAYMVQVPNVLPKVEPTEGNPVFLYFQDRFQKPYPFEHDIVVAIDDVVGRKVSALDAHESQFYEWLPWVSDALEEVPEDDSARQDWLRERWTSPMSDAARDGLEKWYDDRQVEEAQYAESFQVAEYGHQPTDEEIQRLFPMLAD</sequence>
<dbReference type="PANTHER" id="PTHR12993:SF30">
    <property type="entry name" value="N-ACETYL-ALPHA-D-GLUCOSAMINYL L-MALATE DEACETYLASE 1"/>
    <property type="match status" value="1"/>
</dbReference>
<name>A0A9X2TFP4_9BACT</name>
<accession>A0A9X2TFP4</accession>
<dbReference type="InterPro" id="IPR024078">
    <property type="entry name" value="LmbE-like_dom_sf"/>
</dbReference>
<dbReference type="RefSeq" id="WP_259081072.1">
    <property type="nucleotide sequence ID" value="NZ_JANUAU010000015.1"/>
</dbReference>
<protein>
    <submittedName>
        <fullName evidence="1">LmbE family N-acetylglucosaminyl deacetylase</fullName>
    </submittedName>
</protein>
<gene>
    <name evidence="1" type="ORF">GGP71_003208</name>
</gene>
<dbReference type="Proteomes" id="UP001155027">
    <property type="component" value="Unassembled WGS sequence"/>
</dbReference>
<dbReference type="Gene3D" id="3.40.50.10320">
    <property type="entry name" value="LmbE-like"/>
    <property type="match status" value="1"/>
</dbReference>
<proteinExistence type="predicted"/>